<reference evidence="1 2" key="1">
    <citation type="journal article" date="2017" name="Antonie Van Leeuwenhoek">
        <title>Rhizobium rhizosphaerae sp. nov., a novel species isolated from rice rhizosphere.</title>
        <authorList>
            <person name="Zhao J.J."/>
            <person name="Zhang J."/>
            <person name="Zhang R.J."/>
            <person name="Zhang C.W."/>
            <person name="Yin H.Q."/>
            <person name="Zhang X.X."/>
        </authorList>
    </citation>
    <scope>NUCLEOTIDE SEQUENCE [LARGE SCALE GENOMIC DNA]</scope>
    <source>
        <strain evidence="1 2">KMM 241</strain>
    </source>
</reference>
<dbReference type="AlphaFoldDB" id="K6ZJ64"/>
<organism evidence="1 2">
    <name type="scientific">Paraglaciecola mesophila KMM 241</name>
    <dbReference type="NCBI Taxonomy" id="1128912"/>
    <lineage>
        <taxon>Bacteria</taxon>
        <taxon>Pseudomonadati</taxon>
        <taxon>Pseudomonadota</taxon>
        <taxon>Gammaproteobacteria</taxon>
        <taxon>Alteromonadales</taxon>
        <taxon>Alteromonadaceae</taxon>
        <taxon>Paraglaciecola</taxon>
    </lineage>
</organism>
<protein>
    <submittedName>
        <fullName evidence="1">Uncharacterized protein</fullName>
    </submittedName>
</protein>
<gene>
    <name evidence="1" type="ORF">GMES_1121</name>
</gene>
<dbReference type="EMBL" id="BAEP01000023">
    <property type="protein sequence ID" value="GAC23420.1"/>
    <property type="molecule type" value="Genomic_DNA"/>
</dbReference>
<accession>K6ZJ64</accession>
<dbReference type="Proteomes" id="UP000006263">
    <property type="component" value="Unassembled WGS sequence"/>
</dbReference>
<evidence type="ECO:0000313" key="2">
    <source>
        <dbReference type="Proteomes" id="UP000006263"/>
    </source>
</evidence>
<name>K6ZJ64_9ALTE</name>
<proteinExistence type="predicted"/>
<sequence>MVVVFLIVLNSINQSLFTASILTIIAEPVSFTTKYEKQKFIH</sequence>
<evidence type="ECO:0000313" key="1">
    <source>
        <dbReference type="EMBL" id="GAC23420.1"/>
    </source>
</evidence>
<comment type="caution">
    <text evidence="1">The sequence shown here is derived from an EMBL/GenBank/DDBJ whole genome shotgun (WGS) entry which is preliminary data.</text>
</comment>